<proteinExistence type="predicted"/>
<accession>A0ACD5TTK5</accession>
<organism evidence="1 2">
    <name type="scientific">Avena sativa</name>
    <name type="common">Oat</name>
    <dbReference type="NCBI Taxonomy" id="4498"/>
    <lineage>
        <taxon>Eukaryota</taxon>
        <taxon>Viridiplantae</taxon>
        <taxon>Streptophyta</taxon>
        <taxon>Embryophyta</taxon>
        <taxon>Tracheophyta</taxon>
        <taxon>Spermatophyta</taxon>
        <taxon>Magnoliopsida</taxon>
        <taxon>Liliopsida</taxon>
        <taxon>Poales</taxon>
        <taxon>Poaceae</taxon>
        <taxon>BOP clade</taxon>
        <taxon>Pooideae</taxon>
        <taxon>Poodae</taxon>
        <taxon>Poeae</taxon>
        <taxon>Poeae Chloroplast Group 1 (Aveneae type)</taxon>
        <taxon>Aveninae</taxon>
        <taxon>Avena</taxon>
    </lineage>
</organism>
<dbReference type="EnsemblPlants" id="AVESA.00010b.r2.1DG0123160.1">
    <property type="protein sequence ID" value="AVESA.00010b.r2.1DG0123160.1.CDS"/>
    <property type="gene ID" value="AVESA.00010b.r2.1DG0123160"/>
</dbReference>
<protein>
    <submittedName>
        <fullName evidence="1">Uncharacterized protein</fullName>
    </submittedName>
</protein>
<reference evidence="1" key="1">
    <citation type="submission" date="2021-05" db="EMBL/GenBank/DDBJ databases">
        <authorList>
            <person name="Scholz U."/>
            <person name="Mascher M."/>
            <person name="Fiebig A."/>
        </authorList>
    </citation>
    <scope>NUCLEOTIDE SEQUENCE [LARGE SCALE GENOMIC DNA]</scope>
</reference>
<evidence type="ECO:0000313" key="2">
    <source>
        <dbReference type="Proteomes" id="UP001732700"/>
    </source>
</evidence>
<sequence length="982" mass="110943">MEKELLQTVGNKAGALLQEKLEETRGVGEKIVHLMDELATMNAVFRMISEADESSVDHLVLEWAKQVRELAYDSEDCIDTYWLGVCRPLLLTLDLDEHTGGKPTPLIRNLLCQAMLLPSVAVHQFQKLWLRFTLAGDIKALLARTAAVSERRARYGIDRASLPRSAPAVWAAPARSLCRADRDDQEPDQLVGITEKVNALAERIRAVDERDMKLKVFSLVGFGGLGKTTLAMQVCGRLDADFQRQMMVSVSQAFHGEKDVKGLLLRVLQQILDGEDRVTEEDGEERVTKEEGGSKPEIGQMDLEQLATKLKELLQEKRYLIVIDDVWSTPAWEAIRIRLPENNCGSRIIVTTRMETVARSASVSEDSVHHMEALELEASQKLFVKKVFGSRDCPTELKNSMDKILKKCGGLPLAIVSIASLLASHNSVESVETWIRVSSSIGTQMESNPTLDGMRRLITLSYDYLPHHLKACMMYLSIFPEDYTIDKDRLLYRWIAEGLVAERRGLTLFEVAEEYLDELISRNMILVEEKTCRVHDMMLEVMVSKSLQANFVSIVGRQFGGGMPSYSKVRRLSVHDNGLERPKKKVEQHHRGIEAMKLDHVRSLTTFQSEGLTKLLDRLGEFKLLRVLDLEDCQALQNQHMRDVCRLYLLRFLSLKGTGISLMPPEVGDLEHLETLDMKESRIREVPQTVTRLRKLERLKTDLWVLPQGLGNMTALREIDRAALKGDDVQVAGEIGELHQLQVLSLILQWKGDATEDCLNALASSLSRTYAVRSLRLESRCDVIMLGQRLHITVRPSIVRFGEDKPMDFLPRVSSPPPLLQCLTLHGPILRLPKWISSLTYLKQFSVVSTQLTGDHMFDLLCNLPSLLSIELGQSSWEGKELVARTTHKFPVLRIFDMYASDAKVLRFEQGSMAKLQTLLLGFDQFSDTTIDGLKNLKSLREVKLRGKKNTPALEGAAEQFKALNQSRTTESKQIKVVVEYR</sequence>
<name>A0ACD5TTK5_AVESA</name>
<evidence type="ECO:0000313" key="1">
    <source>
        <dbReference type="EnsemblPlants" id="AVESA.00010b.r2.1DG0123160.1.CDS"/>
    </source>
</evidence>
<reference evidence="1" key="2">
    <citation type="submission" date="2025-09" db="UniProtKB">
        <authorList>
            <consortium name="EnsemblPlants"/>
        </authorList>
    </citation>
    <scope>IDENTIFICATION</scope>
</reference>
<keyword evidence="2" id="KW-1185">Reference proteome</keyword>
<dbReference type="Proteomes" id="UP001732700">
    <property type="component" value="Chromosome 1D"/>
</dbReference>